<feature type="non-terminal residue" evidence="7">
    <location>
        <position position="120"/>
    </location>
</feature>
<sequence>MAEPRVRARPHGLYFSQTDLTELLHAFGDPATTTYPTSTQNRTTSNAPLDTTLSTLDELLTTFILETCHAAAQSASYSRRAKIKVDDFKFVLRHDERLLGRVLEQMWKERGIKAERRMFE</sequence>
<dbReference type="PANTHER" id="PTHR11380:SF5">
    <property type="entry name" value="TRANSCRIPTION INITIATION FACTOR TFIID SUBUNIT 13"/>
    <property type="match status" value="1"/>
</dbReference>
<dbReference type="KEGG" id="bcom:BAUCODRAFT_46147"/>
<evidence type="ECO:0000256" key="2">
    <source>
        <dbReference type="ARBA" id="ARBA00023015"/>
    </source>
</evidence>
<dbReference type="InterPro" id="IPR003195">
    <property type="entry name" value="TFIID_TAF13"/>
</dbReference>
<dbReference type="Proteomes" id="UP000011761">
    <property type="component" value="Unassembled WGS sequence"/>
</dbReference>
<dbReference type="EMBL" id="KB445554">
    <property type="protein sequence ID" value="EMC97672.1"/>
    <property type="molecule type" value="Genomic_DNA"/>
</dbReference>
<evidence type="ECO:0000256" key="1">
    <source>
        <dbReference type="ARBA" id="ARBA00004123"/>
    </source>
</evidence>
<evidence type="ECO:0000256" key="4">
    <source>
        <dbReference type="ARBA" id="ARBA00023242"/>
    </source>
</evidence>
<evidence type="ECO:0000256" key="5">
    <source>
        <dbReference type="ARBA" id="ARBA00038392"/>
    </source>
</evidence>
<organism evidence="7 8">
    <name type="scientific">Baudoinia panamericana (strain UAMH 10762)</name>
    <name type="common">Angels' share fungus</name>
    <name type="synonym">Baudoinia compniacensis (strain UAMH 10762)</name>
    <dbReference type="NCBI Taxonomy" id="717646"/>
    <lineage>
        <taxon>Eukaryota</taxon>
        <taxon>Fungi</taxon>
        <taxon>Dikarya</taxon>
        <taxon>Ascomycota</taxon>
        <taxon>Pezizomycotina</taxon>
        <taxon>Dothideomycetes</taxon>
        <taxon>Dothideomycetidae</taxon>
        <taxon>Mycosphaerellales</taxon>
        <taxon>Teratosphaeriaceae</taxon>
        <taxon>Baudoinia</taxon>
    </lineage>
</organism>
<dbReference type="STRING" id="717646.M2LT31"/>
<dbReference type="GeneID" id="19114556"/>
<evidence type="ECO:0000313" key="8">
    <source>
        <dbReference type="Proteomes" id="UP000011761"/>
    </source>
</evidence>
<keyword evidence="4" id="KW-0539">Nucleus</keyword>
<dbReference type="Pfam" id="PF02269">
    <property type="entry name" value="TFIID-18kDa"/>
    <property type="match status" value="1"/>
</dbReference>
<proteinExistence type="inferred from homology"/>
<keyword evidence="3" id="KW-0804">Transcription</keyword>
<dbReference type="OrthoDB" id="10266074at2759"/>
<protein>
    <recommendedName>
        <fullName evidence="6">Transcription initiation factor TFIID subunit 13</fullName>
    </recommendedName>
</protein>
<dbReference type="GO" id="GO:0051123">
    <property type="term" value="P:RNA polymerase II preinitiation complex assembly"/>
    <property type="evidence" value="ECO:0007669"/>
    <property type="project" value="TreeGrafter"/>
</dbReference>
<evidence type="ECO:0000313" key="7">
    <source>
        <dbReference type="EMBL" id="EMC97672.1"/>
    </source>
</evidence>
<dbReference type="eggNOG" id="KOG3901">
    <property type="taxonomic scope" value="Eukaryota"/>
</dbReference>
<dbReference type="GO" id="GO:0005669">
    <property type="term" value="C:transcription factor TFIID complex"/>
    <property type="evidence" value="ECO:0007669"/>
    <property type="project" value="TreeGrafter"/>
</dbReference>
<dbReference type="InterPro" id="IPR009072">
    <property type="entry name" value="Histone-fold"/>
</dbReference>
<reference evidence="7 8" key="1">
    <citation type="journal article" date="2012" name="PLoS Pathog.">
        <title>Diverse lifestyles and strategies of plant pathogenesis encoded in the genomes of eighteen Dothideomycetes fungi.</title>
        <authorList>
            <person name="Ohm R.A."/>
            <person name="Feau N."/>
            <person name="Henrissat B."/>
            <person name="Schoch C.L."/>
            <person name="Horwitz B.A."/>
            <person name="Barry K.W."/>
            <person name="Condon B.J."/>
            <person name="Copeland A.C."/>
            <person name="Dhillon B."/>
            <person name="Glaser F."/>
            <person name="Hesse C.N."/>
            <person name="Kosti I."/>
            <person name="LaButti K."/>
            <person name="Lindquist E.A."/>
            <person name="Lucas S."/>
            <person name="Salamov A.A."/>
            <person name="Bradshaw R.E."/>
            <person name="Ciuffetti L."/>
            <person name="Hamelin R.C."/>
            <person name="Kema G.H.J."/>
            <person name="Lawrence C."/>
            <person name="Scott J.A."/>
            <person name="Spatafora J.W."/>
            <person name="Turgeon B.G."/>
            <person name="de Wit P.J.G.M."/>
            <person name="Zhong S."/>
            <person name="Goodwin S.B."/>
            <person name="Grigoriev I.V."/>
        </authorList>
    </citation>
    <scope>NUCLEOTIDE SEQUENCE [LARGE SCALE GENOMIC DNA]</scope>
    <source>
        <strain evidence="7 8">UAMH 10762</strain>
    </source>
</reference>
<gene>
    <name evidence="7" type="ORF">BAUCODRAFT_46147</name>
</gene>
<accession>M2LT31</accession>
<comment type="similarity">
    <text evidence="5">Belongs to the TAF13 family.</text>
</comment>
<dbReference type="RefSeq" id="XP_007675341.1">
    <property type="nucleotide sequence ID" value="XM_007677151.1"/>
</dbReference>
<keyword evidence="2" id="KW-0805">Transcription regulation</keyword>
<dbReference type="SUPFAM" id="SSF47113">
    <property type="entry name" value="Histone-fold"/>
    <property type="match status" value="1"/>
</dbReference>
<evidence type="ECO:0000256" key="3">
    <source>
        <dbReference type="ARBA" id="ARBA00023163"/>
    </source>
</evidence>
<name>M2LT31_BAUPA</name>
<dbReference type="AlphaFoldDB" id="M2LT31"/>
<dbReference type="OMA" id="QLMKDAD"/>
<dbReference type="Gene3D" id="1.10.20.10">
    <property type="entry name" value="Histone, subunit A"/>
    <property type="match status" value="1"/>
</dbReference>
<dbReference type="HOGENOM" id="CLU_076665_4_1_1"/>
<dbReference type="GO" id="GO:0046982">
    <property type="term" value="F:protein heterodimerization activity"/>
    <property type="evidence" value="ECO:0007669"/>
    <property type="project" value="InterPro"/>
</dbReference>
<comment type="subcellular location">
    <subcellularLocation>
        <location evidence="1">Nucleus</location>
    </subcellularLocation>
</comment>
<dbReference type="PANTHER" id="PTHR11380">
    <property type="entry name" value="TRANSCRIPTION INITIATION FACTOR TFIID/SUPT3-RELATED"/>
    <property type="match status" value="1"/>
</dbReference>
<evidence type="ECO:0000256" key="6">
    <source>
        <dbReference type="ARBA" id="ARBA00040136"/>
    </source>
</evidence>
<keyword evidence="8" id="KW-1185">Reference proteome</keyword>